<dbReference type="SMART" id="SM00091">
    <property type="entry name" value="PAS"/>
    <property type="match status" value="3"/>
</dbReference>
<feature type="domain" description="PAS" evidence="5">
    <location>
        <begin position="20"/>
        <end position="65"/>
    </location>
</feature>
<gene>
    <name evidence="9" type="ORF">H3H36_13515</name>
</gene>
<dbReference type="SUPFAM" id="SSF55073">
    <property type="entry name" value="Nucleotide cyclase"/>
    <property type="match status" value="1"/>
</dbReference>
<feature type="coiled-coil region" evidence="2">
    <location>
        <begin position="831"/>
        <end position="865"/>
    </location>
</feature>
<feature type="domain" description="PAC" evidence="6">
    <location>
        <begin position="217"/>
        <end position="271"/>
    </location>
</feature>
<keyword evidence="2" id="KW-0175">Coiled coil</keyword>
<dbReference type="InterPro" id="IPR013656">
    <property type="entry name" value="PAS_4"/>
</dbReference>
<name>A0A7W2EIH4_9BURK</name>
<evidence type="ECO:0000259" key="7">
    <source>
        <dbReference type="PROSITE" id="PS50883"/>
    </source>
</evidence>
<evidence type="ECO:0000313" key="10">
    <source>
        <dbReference type="Proteomes" id="UP000566711"/>
    </source>
</evidence>
<dbReference type="PROSITE" id="PS50883">
    <property type="entry name" value="EAL"/>
    <property type="match status" value="1"/>
</dbReference>
<feature type="region of interest" description="Disordered" evidence="3">
    <location>
        <begin position="1"/>
        <end position="20"/>
    </location>
</feature>
<proteinExistence type="predicted"/>
<reference evidence="9 10" key="1">
    <citation type="submission" date="2020-07" db="EMBL/GenBank/DDBJ databases">
        <title>Novel species isolated from subtropical streams in China.</title>
        <authorList>
            <person name="Lu H."/>
        </authorList>
    </citation>
    <scope>NUCLEOTIDE SEQUENCE [LARGE SCALE GENOMIC DNA]</scope>
    <source>
        <strain evidence="9 10">FT3S</strain>
    </source>
</reference>
<dbReference type="InterPro" id="IPR043128">
    <property type="entry name" value="Rev_trsase/Diguanyl_cyclase"/>
</dbReference>
<dbReference type="NCBIfam" id="TIGR00229">
    <property type="entry name" value="sensory_box"/>
    <property type="match status" value="2"/>
</dbReference>
<dbReference type="SMART" id="SM00086">
    <property type="entry name" value="PAC"/>
    <property type="match status" value="2"/>
</dbReference>
<comment type="caution">
    <text evidence="9">The sequence shown here is derived from an EMBL/GenBank/DDBJ whole genome shotgun (WGS) entry which is preliminary data.</text>
</comment>
<dbReference type="SUPFAM" id="SSF52172">
    <property type="entry name" value="CheY-like"/>
    <property type="match status" value="1"/>
</dbReference>
<dbReference type="Pfam" id="PF00990">
    <property type="entry name" value="GGDEF"/>
    <property type="match status" value="1"/>
</dbReference>
<dbReference type="Pfam" id="PF00563">
    <property type="entry name" value="EAL"/>
    <property type="match status" value="1"/>
</dbReference>
<dbReference type="CDD" id="cd01948">
    <property type="entry name" value="EAL"/>
    <property type="match status" value="1"/>
</dbReference>
<dbReference type="InterPro" id="IPR052155">
    <property type="entry name" value="Biofilm_reg_signaling"/>
</dbReference>
<evidence type="ECO:0000259" key="5">
    <source>
        <dbReference type="PROSITE" id="PS50112"/>
    </source>
</evidence>
<dbReference type="SMART" id="SM00267">
    <property type="entry name" value="GGDEF"/>
    <property type="match status" value="1"/>
</dbReference>
<feature type="domain" description="PAS" evidence="5">
    <location>
        <begin position="136"/>
        <end position="192"/>
    </location>
</feature>
<dbReference type="Gene3D" id="3.30.70.270">
    <property type="match status" value="1"/>
</dbReference>
<dbReference type="InterPro" id="IPR000014">
    <property type="entry name" value="PAS"/>
</dbReference>
<dbReference type="Gene3D" id="3.40.50.2300">
    <property type="match status" value="1"/>
</dbReference>
<dbReference type="PANTHER" id="PTHR44757:SF2">
    <property type="entry name" value="BIOFILM ARCHITECTURE MAINTENANCE PROTEIN MBAA"/>
    <property type="match status" value="1"/>
</dbReference>
<dbReference type="InterPro" id="IPR001789">
    <property type="entry name" value="Sig_transdc_resp-reg_receiver"/>
</dbReference>
<dbReference type="EMBL" id="JACEZS010000010">
    <property type="protein sequence ID" value="MBA5606370.1"/>
    <property type="molecule type" value="Genomic_DNA"/>
</dbReference>
<dbReference type="SUPFAM" id="SSF141868">
    <property type="entry name" value="EAL domain-like"/>
    <property type="match status" value="1"/>
</dbReference>
<dbReference type="PROSITE" id="PS50113">
    <property type="entry name" value="PAC"/>
    <property type="match status" value="1"/>
</dbReference>
<evidence type="ECO:0000256" key="3">
    <source>
        <dbReference type="SAM" id="MobiDB-lite"/>
    </source>
</evidence>
<evidence type="ECO:0000259" key="6">
    <source>
        <dbReference type="PROSITE" id="PS50113"/>
    </source>
</evidence>
<dbReference type="AlphaFoldDB" id="A0A7W2EIH4"/>
<feature type="domain" description="EAL" evidence="7">
    <location>
        <begin position="445"/>
        <end position="699"/>
    </location>
</feature>
<dbReference type="Gene3D" id="3.30.450.20">
    <property type="entry name" value="PAS domain"/>
    <property type="match status" value="2"/>
</dbReference>
<feature type="domain" description="GGDEF" evidence="8">
    <location>
        <begin position="303"/>
        <end position="436"/>
    </location>
</feature>
<dbReference type="PROSITE" id="PS50112">
    <property type="entry name" value="PAS"/>
    <property type="match status" value="2"/>
</dbReference>
<dbReference type="InterPro" id="IPR011006">
    <property type="entry name" value="CheY-like_superfamily"/>
</dbReference>
<keyword evidence="1" id="KW-0597">Phosphoprotein</keyword>
<dbReference type="Pfam" id="PF00072">
    <property type="entry name" value="Response_reg"/>
    <property type="match status" value="1"/>
</dbReference>
<accession>A0A7W2EIH4</accession>
<dbReference type="SMART" id="SM00448">
    <property type="entry name" value="REC"/>
    <property type="match status" value="1"/>
</dbReference>
<dbReference type="InterPro" id="IPR000700">
    <property type="entry name" value="PAS-assoc_C"/>
</dbReference>
<dbReference type="InterPro" id="IPR001633">
    <property type="entry name" value="EAL_dom"/>
</dbReference>
<keyword evidence="10" id="KW-1185">Reference proteome</keyword>
<dbReference type="CDD" id="cd17569">
    <property type="entry name" value="REC_HupR-like"/>
    <property type="match status" value="1"/>
</dbReference>
<dbReference type="PROSITE" id="PS50887">
    <property type="entry name" value="GGDEF"/>
    <property type="match status" value="1"/>
</dbReference>
<dbReference type="Pfam" id="PF13426">
    <property type="entry name" value="PAS_9"/>
    <property type="match status" value="1"/>
</dbReference>
<dbReference type="PROSITE" id="PS50110">
    <property type="entry name" value="RESPONSE_REGULATORY"/>
    <property type="match status" value="1"/>
</dbReference>
<dbReference type="InterPro" id="IPR000160">
    <property type="entry name" value="GGDEF_dom"/>
</dbReference>
<dbReference type="InterPro" id="IPR035919">
    <property type="entry name" value="EAL_sf"/>
</dbReference>
<dbReference type="SMART" id="SM00052">
    <property type="entry name" value="EAL"/>
    <property type="match status" value="1"/>
</dbReference>
<dbReference type="NCBIfam" id="TIGR00254">
    <property type="entry name" value="GGDEF"/>
    <property type="match status" value="1"/>
</dbReference>
<organism evidence="9 10">
    <name type="scientific">Rugamonas fusca</name>
    <dbReference type="NCBI Taxonomy" id="2758568"/>
    <lineage>
        <taxon>Bacteria</taxon>
        <taxon>Pseudomonadati</taxon>
        <taxon>Pseudomonadota</taxon>
        <taxon>Betaproteobacteria</taxon>
        <taxon>Burkholderiales</taxon>
        <taxon>Oxalobacteraceae</taxon>
        <taxon>Telluria group</taxon>
        <taxon>Rugamonas</taxon>
    </lineage>
</organism>
<feature type="modified residue" description="4-aspartylphosphate" evidence="1">
    <location>
        <position position="763"/>
    </location>
</feature>
<sequence>MDLHDQPPATPPEQPPPDSAGVQLQLAVEQAPVGIVYLDREGMVLRVNARLCQMLAIPPAELQGRHYSHLLAEADHQLVAAGQAELLATPGVAQKNELRWRAGDDTLLWTHVTRYSVAGTEGGPAGQVWWVADISQRRQLKDMLQLSNRALAACSNGVLITSATEPDYPIMYANPAFYAMTGYTPMDIMGRNCRLLQNGDRDQPGLATLRHALGQRKDAHVLLRNYRKDGTLFWNDLLIAPVPDEHGVVTHYVGILNDITLLKEKEERLTWQSTHDELTGLPNRTLFNQRLQQAMLRAGQHHHAVALLCVGLDNFELVNESLGHAAGDQMLAIAAQRLQQCMGEHDTLARLGDHEFLAILGAVDGAGDVMPVCEHMFVVLAQPFTLAGHPVHVSASIGIALHPQDGADSATLMRYADLALTRAREQGGARYQFFAPEMNQRTMARIGMEAALRLAIARDELRLLYQPLVDLRTGAIASVEALVRWQHPTQGLLAAADFIGVAEQAGLADTIGDWVLRQACRDLAAWHAQQLAPLPVAVNISPRQFRDRLLAGTVAAILNEHGVLAPALTLEITEACLMQDSGAGAASLARLKALGVRLTLDDFGTGYASLSYLKRYPFDAVKIEGQFIRDIVTDSDDAALARTIISMAHHLGIEVVAEGVETEAQCDFLRRNMCDLIQGHYFAPPVTAGELLAMRAEGRALPPHLLRIQKQKRSLLLVDDEQNIVSALKRLLRRDDYQIYTANSGQEGLDVLAQHAVDVIVSDQRMPGMLGADFLRKAKLLYPDTIRIMLSGYTELQSVTDAVNEGAIYKFLTKPWEDELLRGHIAQAFQIKEIADENTRLQLEVRTANHELAAANRRMEELLLLKQRQISRDEVSLNVAHEVLQHLPLPVIGMDDAGMIAFVNGAAAGLFQHSGALLGNEASVVLPELFPGAGADQQPVHQIAIAGQRYDVVVYPMGERSASRGSLITLSHREEP</sequence>
<dbReference type="InterPro" id="IPR029787">
    <property type="entry name" value="Nucleotide_cyclase"/>
</dbReference>
<protein>
    <submittedName>
        <fullName evidence="9">EAL domain-containing protein</fullName>
    </submittedName>
</protein>
<feature type="domain" description="Response regulatory" evidence="4">
    <location>
        <begin position="714"/>
        <end position="829"/>
    </location>
</feature>
<feature type="compositionally biased region" description="Pro residues" evidence="3">
    <location>
        <begin position="8"/>
        <end position="18"/>
    </location>
</feature>
<evidence type="ECO:0000313" key="9">
    <source>
        <dbReference type="EMBL" id="MBA5606370.1"/>
    </source>
</evidence>
<dbReference type="InterPro" id="IPR001610">
    <property type="entry name" value="PAC"/>
</dbReference>
<evidence type="ECO:0000259" key="4">
    <source>
        <dbReference type="PROSITE" id="PS50110"/>
    </source>
</evidence>
<dbReference type="SUPFAM" id="SSF55785">
    <property type="entry name" value="PYP-like sensor domain (PAS domain)"/>
    <property type="match status" value="2"/>
</dbReference>
<dbReference type="PANTHER" id="PTHR44757">
    <property type="entry name" value="DIGUANYLATE CYCLASE DGCP"/>
    <property type="match status" value="1"/>
</dbReference>
<evidence type="ECO:0000259" key="8">
    <source>
        <dbReference type="PROSITE" id="PS50887"/>
    </source>
</evidence>
<evidence type="ECO:0000256" key="1">
    <source>
        <dbReference type="PROSITE-ProRule" id="PRU00169"/>
    </source>
</evidence>
<dbReference type="CDD" id="cd00130">
    <property type="entry name" value="PAS"/>
    <property type="match status" value="2"/>
</dbReference>
<dbReference type="Gene3D" id="3.20.20.450">
    <property type="entry name" value="EAL domain"/>
    <property type="match status" value="1"/>
</dbReference>
<dbReference type="InterPro" id="IPR035965">
    <property type="entry name" value="PAS-like_dom_sf"/>
</dbReference>
<dbReference type="CDD" id="cd01949">
    <property type="entry name" value="GGDEF"/>
    <property type="match status" value="1"/>
</dbReference>
<dbReference type="GO" id="GO:0000160">
    <property type="term" value="P:phosphorelay signal transduction system"/>
    <property type="evidence" value="ECO:0007669"/>
    <property type="project" value="InterPro"/>
</dbReference>
<evidence type="ECO:0000256" key="2">
    <source>
        <dbReference type="SAM" id="Coils"/>
    </source>
</evidence>
<dbReference type="RefSeq" id="WP_182218359.1">
    <property type="nucleotide sequence ID" value="NZ_JACEZS010000010.1"/>
</dbReference>
<dbReference type="Proteomes" id="UP000566711">
    <property type="component" value="Unassembled WGS sequence"/>
</dbReference>
<dbReference type="Pfam" id="PF08448">
    <property type="entry name" value="PAS_4"/>
    <property type="match status" value="1"/>
</dbReference>